<dbReference type="PANTHER" id="PTHR43917">
    <property type="match status" value="1"/>
</dbReference>
<proteinExistence type="inferred from homology"/>
<dbReference type="InterPro" id="IPR010987">
    <property type="entry name" value="Glutathione-S-Trfase_C-like"/>
</dbReference>
<dbReference type="CDD" id="cd03050">
    <property type="entry name" value="GST_N_Theta"/>
    <property type="match status" value="1"/>
</dbReference>
<protein>
    <recommendedName>
        <fullName evidence="4">glutathione transferase</fullName>
        <ecNumber evidence="4">2.5.1.18</ecNumber>
    </recommendedName>
</protein>
<evidence type="ECO:0000313" key="11">
    <source>
        <dbReference type="Proteomes" id="UP001329430"/>
    </source>
</evidence>
<evidence type="ECO:0000256" key="5">
    <source>
        <dbReference type="ARBA" id="ARBA00022490"/>
    </source>
</evidence>
<dbReference type="InterPro" id="IPR040077">
    <property type="entry name" value="GST_C_Theta"/>
</dbReference>
<reference evidence="10 11" key="1">
    <citation type="journal article" date="2024" name="Insects">
        <title>An Improved Chromosome-Level Genome Assembly of the Firefly Pyrocoelia pectoralis.</title>
        <authorList>
            <person name="Fu X."/>
            <person name="Meyer-Rochow V.B."/>
            <person name="Ballantyne L."/>
            <person name="Zhu X."/>
        </authorList>
    </citation>
    <scope>NUCLEOTIDE SEQUENCE [LARGE SCALE GENOMIC DNA]</scope>
    <source>
        <strain evidence="10">XCY_ONT2</strain>
    </source>
</reference>
<comment type="subunit">
    <text evidence="3">Homodimer.</text>
</comment>
<dbReference type="Pfam" id="PF00043">
    <property type="entry name" value="GST_C"/>
    <property type="match status" value="1"/>
</dbReference>
<organism evidence="10 11">
    <name type="scientific">Pyrocoelia pectoralis</name>
    <dbReference type="NCBI Taxonomy" id="417401"/>
    <lineage>
        <taxon>Eukaryota</taxon>
        <taxon>Metazoa</taxon>
        <taxon>Ecdysozoa</taxon>
        <taxon>Arthropoda</taxon>
        <taxon>Hexapoda</taxon>
        <taxon>Insecta</taxon>
        <taxon>Pterygota</taxon>
        <taxon>Neoptera</taxon>
        <taxon>Endopterygota</taxon>
        <taxon>Coleoptera</taxon>
        <taxon>Polyphaga</taxon>
        <taxon>Elateriformia</taxon>
        <taxon>Elateroidea</taxon>
        <taxon>Lampyridae</taxon>
        <taxon>Lampyrinae</taxon>
        <taxon>Pyrocoelia</taxon>
    </lineage>
</organism>
<dbReference type="InterPro" id="IPR040075">
    <property type="entry name" value="GST_N_Theta"/>
</dbReference>
<evidence type="ECO:0000256" key="7">
    <source>
        <dbReference type="ARBA" id="ARBA00047960"/>
    </source>
</evidence>
<dbReference type="PROSITE" id="PS50405">
    <property type="entry name" value="GST_CTER"/>
    <property type="match status" value="1"/>
</dbReference>
<dbReference type="InterPro" id="IPR036282">
    <property type="entry name" value="Glutathione-S-Trfase_C_sf"/>
</dbReference>
<dbReference type="InterPro" id="IPR051369">
    <property type="entry name" value="GST_Theta"/>
</dbReference>
<dbReference type="FunFam" id="3.40.30.10:FF:000176">
    <property type="entry name" value="Glutathione S-transferase theta-1"/>
    <property type="match status" value="1"/>
</dbReference>
<dbReference type="Gene3D" id="3.40.30.10">
    <property type="entry name" value="Glutaredoxin"/>
    <property type="match status" value="1"/>
</dbReference>
<evidence type="ECO:0000259" key="8">
    <source>
        <dbReference type="PROSITE" id="PS50404"/>
    </source>
</evidence>
<dbReference type="InterPro" id="IPR004046">
    <property type="entry name" value="GST_C"/>
</dbReference>
<dbReference type="CDD" id="cd03183">
    <property type="entry name" value="GST_C_Theta"/>
    <property type="match status" value="1"/>
</dbReference>
<accession>A0AAN7V6R8</accession>
<dbReference type="SUPFAM" id="SSF52833">
    <property type="entry name" value="Thioredoxin-like"/>
    <property type="match status" value="1"/>
</dbReference>
<dbReference type="GO" id="GO:0006749">
    <property type="term" value="P:glutathione metabolic process"/>
    <property type="evidence" value="ECO:0007669"/>
    <property type="project" value="TreeGrafter"/>
</dbReference>
<evidence type="ECO:0000313" key="10">
    <source>
        <dbReference type="EMBL" id="KAK5641233.1"/>
    </source>
</evidence>
<dbReference type="Gene3D" id="1.20.1050.10">
    <property type="match status" value="1"/>
</dbReference>
<dbReference type="GO" id="GO:0004364">
    <property type="term" value="F:glutathione transferase activity"/>
    <property type="evidence" value="ECO:0007669"/>
    <property type="project" value="UniProtKB-EC"/>
</dbReference>
<dbReference type="SFLD" id="SFLDS00019">
    <property type="entry name" value="Glutathione_Transferase_(cytos"/>
    <property type="match status" value="1"/>
</dbReference>
<dbReference type="SUPFAM" id="SSF47616">
    <property type="entry name" value="GST C-terminal domain-like"/>
    <property type="match status" value="1"/>
</dbReference>
<comment type="subcellular location">
    <subcellularLocation>
        <location evidence="1">Cytoplasm</location>
    </subcellularLocation>
</comment>
<dbReference type="PROSITE" id="PS50404">
    <property type="entry name" value="GST_NTER"/>
    <property type="match status" value="1"/>
</dbReference>
<dbReference type="Proteomes" id="UP001329430">
    <property type="component" value="Chromosome 7"/>
</dbReference>
<dbReference type="EMBL" id="JAVRBK010000007">
    <property type="protein sequence ID" value="KAK5641233.1"/>
    <property type="molecule type" value="Genomic_DNA"/>
</dbReference>
<keyword evidence="5" id="KW-0963">Cytoplasm</keyword>
<evidence type="ECO:0000256" key="6">
    <source>
        <dbReference type="ARBA" id="ARBA00022679"/>
    </source>
</evidence>
<comment type="catalytic activity">
    <reaction evidence="7">
        <text>RX + glutathione = an S-substituted glutathione + a halide anion + H(+)</text>
        <dbReference type="Rhea" id="RHEA:16437"/>
        <dbReference type="ChEBI" id="CHEBI:15378"/>
        <dbReference type="ChEBI" id="CHEBI:16042"/>
        <dbReference type="ChEBI" id="CHEBI:17792"/>
        <dbReference type="ChEBI" id="CHEBI:57925"/>
        <dbReference type="ChEBI" id="CHEBI:90779"/>
        <dbReference type="EC" id="2.5.1.18"/>
    </reaction>
</comment>
<keyword evidence="6" id="KW-0808">Transferase</keyword>
<keyword evidence="11" id="KW-1185">Reference proteome</keyword>
<evidence type="ECO:0000256" key="4">
    <source>
        <dbReference type="ARBA" id="ARBA00012452"/>
    </source>
</evidence>
<dbReference type="AlphaFoldDB" id="A0AAN7V6R8"/>
<dbReference type="Pfam" id="PF13417">
    <property type="entry name" value="GST_N_3"/>
    <property type="match status" value="1"/>
</dbReference>
<dbReference type="EC" id="2.5.1.18" evidence="4"/>
<evidence type="ECO:0000256" key="2">
    <source>
        <dbReference type="ARBA" id="ARBA00009899"/>
    </source>
</evidence>
<dbReference type="SFLD" id="SFLDG00358">
    <property type="entry name" value="Main_(cytGST)"/>
    <property type="match status" value="1"/>
</dbReference>
<comment type="caution">
    <text evidence="10">The sequence shown here is derived from an EMBL/GenBank/DDBJ whole genome shotgun (WGS) entry which is preliminary data.</text>
</comment>
<dbReference type="InterPro" id="IPR004045">
    <property type="entry name" value="Glutathione_S-Trfase_N"/>
</dbReference>
<sequence length="229" mass="26668">MSLKLYYDALSQPSRALLIFLQSSNIPFTRCVVNLGKGEHLTEEYKNEVSRFQKVPVIVHGDFRLTESVGILRYLCREYTVPDHFYPKDSKLQARVDEYLEWQHNNIRMFCALYFQKKWLLPKITGEPASEKTIAEYEHRMIDGIDNFERCWLQSGSFIAGDNLSAADIWAACELEQPRIAGYDAAEGRPILSRWLSRVRDELNPHYEEAHTFLNKLVHLNRKAKSAKL</sequence>
<dbReference type="FunFam" id="1.20.1050.10:FF:000008">
    <property type="entry name" value="Glutathione S-transferase theta-1"/>
    <property type="match status" value="1"/>
</dbReference>
<feature type="domain" description="GST C-terminal" evidence="9">
    <location>
        <begin position="89"/>
        <end position="227"/>
    </location>
</feature>
<dbReference type="InterPro" id="IPR040079">
    <property type="entry name" value="Glutathione_S-Trfase"/>
</dbReference>
<evidence type="ECO:0000256" key="1">
    <source>
        <dbReference type="ARBA" id="ARBA00004496"/>
    </source>
</evidence>
<name>A0AAN7V6R8_9COLE</name>
<evidence type="ECO:0000259" key="9">
    <source>
        <dbReference type="PROSITE" id="PS50405"/>
    </source>
</evidence>
<feature type="domain" description="GST N-terminal" evidence="8">
    <location>
        <begin position="1"/>
        <end position="83"/>
    </location>
</feature>
<dbReference type="PANTHER" id="PTHR43917:SF8">
    <property type="entry name" value="GH16740P-RELATED"/>
    <property type="match status" value="1"/>
</dbReference>
<dbReference type="GO" id="GO:0005737">
    <property type="term" value="C:cytoplasm"/>
    <property type="evidence" value="ECO:0007669"/>
    <property type="project" value="UniProtKB-SubCell"/>
</dbReference>
<evidence type="ECO:0000256" key="3">
    <source>
        <dbReference type="ARBA" id="ARBA00011738"/>
    </source>
</evidence>
<dbReference type="InterPro" id="IPR036249">
    <property type="entry name" value="Thioredoxin-like_sf"/>
</dbReference>
<gene>
    <name evidence="10" type="ORF">RI129_009780</name>
</gene>
<comment type="similarity">
    <text evidence="2">Belongs to the GST superfamily. Theta family.</text>
</comment>